<evidence type="ECO:0000313" key="1">
    <source>
        <dbReference type="EMBL" id="KAH7979604.1"/>
    </source>
</evidence>
<accession>A0ACB8DZV0</accession>
<proteinExistence type="predicted"/>
<sequence length="112" mass="13089">MENSARAAIGWTGAFSQCKVTIDDVWRYLHSSTHNVRQAHRGWALKEEDYIRNAMMNLKNRRFALWARSSGMLTIYEERPAVSSHNSVARSTHVREDRRNVIRVLHEVRRPA</sequence>
<keyword evidence="2" id="KW-1185">Reference proteome</keyword>
<comment type="caution">
    <text evidence="1">The sequence shown here is derived from an EMBL/GenBank/DDBJ whole genome shotgun (WGS) entry which is preliminary data.</text>
</comment>
<organism evidence="1 2">
    <name type="scientific">Dermacentor silvarum</name>
    <name type="common">Tick</name>
    <dbReference type="NCBI Taxonomy" id="543639"/>
    <lineage>
        <taxon>Eukaryota</taxon>
        <taxon>Metazoa</taxon>
        <taxon>Ecdysozoa</taxon>
        <taxon>Arthropoda</taxon>
        <taxon>Chelicerata</taxon>
        <taxon>Arachnida</taxon>
        <taxon>Acari</taxon>
        <taxon>Parasitiformes</taxon>
        <taxon>Ixodida</taxon>
        <taxon>Ixodoidea</taxon>
        <taxon>Ixodidae</taxon>
        <taxon>Rhipicephalinae</taxon>
        <taxon>Dermacentor</taxon>
    </lineage>
</organism>
<dbReference type="Proteomes" id="UP000821865">
    <property type="component" value="Chromosome 1"/>
</dbReference>
<gene>
    <name evidence="1" type="ORF">HPB49_010066</name>
</gene>
<reference evidence="1" key="1">
    <citation type="submission" date="2020-05" db="EMBL/GenBank/DDBJ databases">
        <title>Large-scale comparative analyses of tick genomes elucidate their genetic diversity and vector capacities.</title>
        <authorList>
            <person name="Jia N."/>
            <person name="Wang J."/>
            <person name="Shi W."/>
            <person name="Du L."/>
            <person name="Sun Y."/>
            <person name="Zhan W."/>
            <person name="Jiang J."/>
            <person name="Wang Q."/>
            <person name="Zhang B."/>
            <person name="Ji P."/>
            <person name="Sakyi L.B."/>
            <person name="Cui X."/>
            <person name="Yuan T."/>
            <person name="Jiang B."/>
            <person name="Yang W."/>
            <person name="Lam T.T.-Y."/>
            <person name="Chang Q."/>
            <person name="Ding S."/>
            <person name="Wang X."/>
            <person name="Zhu J."/>
            <person name="Ruan X."/>
            <person name="Zhao L."/>
            <person name="Wei J."/>
            <person name="Que T."/>
            <person name="Du C."/>
            <person name="Cheng J."/>
            <person name="Dai P."/>
            <person name="Han X."/>
            <person name="Huang E."/>
            <person name="Gao Y."/>
            <person name="Liu J."/>
            <person name="Shao H."/>
            <person name="Ye R."/>
            <person name="Li L."/>
            <person name="Wei W."/>
            <person name="Wang X."/>
            <person name="Wang C."/>
            <person name="Yang T."/>
            <person name="Huo Q."/>
            <person name="Li W."/>
            <person name="Guo W."/>
            <person name="Chen H."/>
            <person name="Zhou L."/>
            <person name="Ni X."/>
            <person name="Tian J."/>
            <person name="Zhou Y."/>
            <person name="Sheng Y."/>
            <person name="Liu T."/>
            <person name="Pan Y."/>
            <person name="Xia L."/>
            <person name="Li J."/>
            <person name="Zhao F."/>
            <person name="Cao W."/>
        </authorList>
    </citation>
    <scope>NUCLEOTIDE SEQUENCE</scope>
    <source>
        <strain evidence="1">Dsil-2018</strain>
    </source>
</reference>
<evidence type="ECO:0000313" key="2">
    <source>
        <dbReference type="Proteomes" id="UP000821865"/>
    </source>
</evidence>
<dbReference type="EMBL" id="CM023470">
    <property type="protein sequence ID" value="KAH7979604.1"/>
    <property type="molecule type" value="Genomic_DNA"/>
</dbReference>
<name>A0ACB8DZV0_DERSI</name>
<protein>
    <submittedName>
        <fullName evidence="1">Uncharacterized protein</fullName>
    </submittedName>
</protein>